<name>A0A2Y9U0G6_9GAMM</name>
<dbReference type="Pfam" id="PF00581">
    <property type="entry name" value="Rhodanese"/>
    <property type="match status" value="1"/>
</dbReference>
<feature type="domain" description="Rhodanese" evidence="1">
    <location>
        <begin position="45"/>
        <end position="130"/>
    </location>
</feature>
<dbReference type="EMBL" id="CP029185">
    <property type="protein sequence ID" value="AWH89536.1"/>
    <property type="molecule type" value="Genomic_DNA"/>
</dbReference>
<dbReference type="AlphaFoldDB" id="A0A2Y9U0G6"/>
<dbReference type="Gene3D" id="3.40.250.10">
    <property type="entry name" value="Rhodanese-like domain"/>
    <property type="match status" value="1"/>
</dbReference>
<reference evidence="2 3" key="1">
    <citation type="journal article" date="2019" name="Int. J. Syst. Evol. Microbiol.">
        <title>Limnobaculum parvum gen. nov., sp. nov., isolated from a freshwater lake.</title>
        <authorList>
            <person name="Baek C."/>
            <person name="Shin S.K."/>
            <person name="Yi H."/>
        </authorList>
    </citation>
    <scope>NUCLEOTIDE SEQUENCE [LARGE SCALE GENOMIC DNA]</scope>
    <source>
        <strain evidence="2 3">HYN0051</strain>
    </source>
</reference>
<evidence type="ECO:0000313" key="3">
    <source>
        <dbReference type="Proteomes" id="UP000244908"/>
    </source>
</evidence>
<dbReference type="PANTHER" id="PTHR44086">
    <property type="entry name" value="THIOSULFATE SULFURTRANSFERASE RDL2, MITOCHONDRIAL-RELATED"/>
    <property type="match status" value="1"/>
</dbReference>
<sequence>MITKEKCVKKHNPGFEQLCEAARKNVHEVSIQQVKEMMDKGTIPLVLDVREESEFHKDHIPNAKHLGRGILERDIETVVPDKATPLVLYCGGGYRSALAAESIQKMGYTNVLSMDGGYRGWNEANYPLVKE</sequence>
<dbReference type="PANTHER" id="PTHR44086:SF13">
    <property type="entry name" value="THIOSULFATE SULFURTRANSFERASE PSPE"/>
    <property type="match status" value="1"/>
</dbReference>
<evidence type="ECO:0000313" key="2">
    <source>
        <dbReference type="EMBL" id="AWH89536.1"/>
    </source>
</evidence>
<proteinExistence type="predicted"/>
<dbReference type="SUPFAM" id="SSF52821">
    <property type="entry name" value="Rhodanese/Cell cycle control phosphatase"/>
    <property type="match status" value="1"/>
</dbReference>
<dbReference type="SMART" id="SM00450">
    <property type="entry name" value="RHOD"/>
    <property type="match status" value="1"/>
</dbReference>
<dbReference type="Proteomes" id="UP000244908">
    <property type="component" value="Chromosome"/>
</dbReference>
<accession>A0A2Y9U0G6</accession>
<evidence type="ECO:0000259" key="1">
    <source>
        <dbReference type="PROSITE" id="PS50206"/>
    </source>
</evidence>
<dbReference type="OrthoDB" id="1445766at2"/>
<dbReference type="GO" id="GO:0004792">
    <property type="term" value="F:thiosulfate-cyanide sulfurtransferase activity"/>
    <property type="evidence" value="ECO:0007669"/>
    <property type="project" value="TreeGrafter"/>
</dbReference>
<gene>
    <name evidence="2" type="ORF">HYN51_13855</name>
</gene>
<dbReference type="InterPro" id="IPR036873">
    <property type="entry name" value="Rhodanese-like_dom_sf"/>
</dbReference>
<protein>
    <submittedName>
        <fullName evidence="2">Sulfurtransferase</fullName>
    </submittedName>
</protein>
<dbReference type="KEGG" id="lpv:HYN51_13855"/>
<organism evidence="2 3">
    <name type="scientific">Limnobaculum parvum</name>
    <dbReference type="NCBI Taxonomy" id="2172103"/>
    <lineage>
        <taxon>Bacteria</taxon>
        <taxon>Pseudomonadati</taxon>
        <taxon>Pseudomonadota</taxon>
        <taxon>Gammaproteobacteria</taxon>
        <taxon>Enterobacterales</taxon>
        <taxon>Budviciaceae</taxon>
        <taxon>Limnobaculum</taxon>
    </lineage>
</organism>
<keyword evidence="3" id="KW-1185">Reference proteome</keyword>
<dbReference type="CDD" id="cd00158">
    <property type="entry name" value="RHOD"/>
    <property type="match status" value="1"/>
</dbReference>
<dbReference type="InterPro" id="IPR001763">
    <property type="entry name" value="Rhodanese-like_dom"/>
</dbReference>
<dbReference type="PROSITE" id="PS50206">
    <property type="entry name" value="RHODANESE_3"/>
    <property type="match status" value="1"/>
</dbReference>